<sequence length="108" mass="11814">MAIRQKKQQPVFGLPKGIVLMATPDGWRHSVLTTEGGTLCGRLSDELLDPDVALAAVTAMVKELARDFHNTAVDVTWEPRLEPWTWTGHVITVSGDHTTPAAGTGRRR</sequence>
<dbReference type="EMBL" id="CP109019">
    <property type="protein sequence ID" value="WUT80847.1"/>
    <property type="molecule type" value="Genomic_DNA"/>
</dbReference>
<protein>
    <submittedName>
        <fullName evidence="1">Uncharacterized protein</fullName>
    </submittedName>
</protein>
<dbReference type="RefSeq" id="WP_329394762.1">
    <property type="nucleotide sequence ID" value="NZ_CP109019.1"/>
</dbReference>
<name>A0ABZ1XD35_9ACTN</name>
<evidence type="ECO:0000313" key="2">
    <source>
        <dbReference type="Proteomes" id="UP001432060"/>
    </source>
</evidence>
<evidence type="ECO:0000313" key="1">
    <source>
        <dbReference type="EMBL" id="WUT80847.1"/>
    </source>
</evidence>
<keyword evidence="2" id="KW-1185">Reference proteome</keyword>
<dbReference type="Proteomes" id="UP001432060">
    <property type="component" value="Chromosome"/>
</dbReference>
<accession>A0ABZ1XD35</accession>
<organism evidence="1 2">
    <name type="scientific">Streptomyces melanogenes</name>
    <dbReference type="NCBI Taxonomy" id="67326"/>
    <lineage>
        <taxon>Bacteria</taxon>
        <taxon>Bacillati</taxon>
        <taxon>Actinomycetota</taxon>
        <taxon>Actinomycetes</taxon>
        <taxon>Kitasatosporales</taxon>
        <taxon>Streptomycetaceae</taxon>
        <taxon>Streptomyces</taxon>
    </lineage>
</organism>
<gene>
    <name evidence="1" type="ORF">OG515_00930</name>
</gene>
<reference evidence="1" key="1">
    <citation type="submission" date="2022-10" db="EMBL/GenBank/DDBJ databases">
        <title>The complete genomes of actinobacterial strains from the NBC collection.</title>
        <authorList>
            <person name="Joergensen T.S."/>
            <person name="Alvarez Arevalo M."/>
            <person name="Sterndorff E.B."/>
            <person name="Faurdal D."/>
            <person name="Vuksanovic O."/>
            <person name="Mourched A.-S."/>
            <person name="Charusanti P."/>
            <person name="Shaw S."/>
            <person name="Blin K."/>
            <person name="Weber T."/>
        </authorList>
    </citation>
    <scope>NUCLEOTIDE SEQUENCE</scope>
    <source>
        <strain evidence="1">NBC_00668</strain>
    </source>
</reference>
<proteinExistence type="predicted"/>